<reference evidence="1" key="1">
    <citation type="submission" date="2021-02" db="EMBL/GenBank/DDBJ databases">
        <authorList>
            <consortium name="DOE Joint Genome Institute"/>
            <person name="Ahrendt S."/>
            <person name="Looney B.P."/>
            <person name="Miyauchi S."/>
            <person name="Morin E."/>
            <person name="Drula E."/>
            <person name="Courty P.E."/>
            <person name="Chicoki N."/>
            <person name="Fauchery L."/>
            <person name="Kohler A."/>
            <person name="Kuo A."/>
            <person name="Labutti K."/>
            <person name="Pangilinan J."/>
            <person name="Lipzen A."/>
            <person name="Riley R."/>
            <person name="Andreopoulos W."/>
            <person name="He G."/>
            <person name="Johnson J."/>
            <person name="Barry K.W."/>
            <person name="Grigoriev I.V."/>
            <person name="Nagy L."/>
            <person name="Hibbett D."/>
            <person name="Henrissat B."/>
            <person name="Matheny P.B."/>
            <person name="Labbe J."/>
            <person name="Martin F."/>
        </authorList>
    </citation>
    <scope>NUCLEOTIDE SEQUENCE</scope>
    <source>
        <strain evidence="1">EC-137</strain>
    </source>
</reference>
<reference evidence="1" key="2">
    <citation type="journal article" date="2022" name="New Phytol.">
        <title>Evolutionary transition to the ectomycorrhizal habit in the genomes of a hyperdiverse lineage of mushroom-forming fungi.</title>
        <authorList>
            <person name="Looney B."/>
            <person name="Miyauchi S."/>
            <person name="Morin E."/>
            <person name="Drula E."/>
            <person name="Courty P.E."/>
            <person name="Kohler A."/>
            <person name="Kuo A."/>
            <person name="LaButti K."/>
            <person name="Pangilinan J."/>
            <person name="Lipzen A."/>
            <person name="Riley R."/>
            <person name="Andreopoulos W."/>
            <person name="He G."/>
            <person name="Johnson J."/>
            <person name="Nolan M."/>
            <person name="Tritt A."/>
            <person name="Barry K.W."/>
            <person name="Grigoriev I.V."/>
            <person name="Nagy L.G."/>
            <person name="Hibbett D."/>
            <person name="Henrissat B."/>
            <person name="Matheny P.B."/>
            <person name="Labbe J."/>
            <person name="Martin F.M."/>
        </authorList>
    </citation>
    <scope>NUCLEOTIDE SEQUENCE</scope>
    <source>
        <strain evidence="1">EC-137</strain>
    </source>
</reference>
<name>A0ACB8QXF4_9AGAM</name>
<accession>A0ACB8QXF4</accession>
<gene>
    <name evidence="1" type="ORF">K488DRAFT_82172</name>
</gene>
<protein>
    <submittedName>
        <fullName evidence="1">Uncharacterized protein</fullName>
    </submittedName>
</protein>
<sequence>MATPAQEAQTGTVLGNYQYPPITHDFRDLKEVTLEGLDIVSAERPLLLDRDQLPAVVSDSADCAKEHIWSSDMLFRHLNMLNDFASPNVAGARLWINAFFFRVNAMLNSPEKGLVLSLEQGLDVPVNPRTALCGVADYVVLRGSKTVTGRFFPSSDLTLQRNRDGLSFLVEEAKSFEVPLEQFLPQTVGEIPRFRTTNDAVQLQHLEQNTFTGKPFIGEEIKHLEESYEMREHRWG</sequence>
<organism evidence="1 2">
    <name type="scientific">Vararia minispora EC-137</name>
    <dbReference type="NCBI Taxonomy" id="1314806"/>
    <lineage>
        <taxon>Eukaryota</taxon>
        <taxon>Fungi</taxon>
        <taxon>Dikarya</taxon>
        <taxon>Basidiomycota</taxon>
        <taxon>Agaricomycotina</taxon>
        <taxon>Agaricomycetes</taxon>
        <taxon>Russulales</taxon>
        <taxon>Lachnocladiaceae</taxon>
        <taxon>Vararia</taxon>
    </lineage>
</organism>
<evidence type="ECO:0000313" key="2">
    <source>
        <dbReference type="Proteomes" id="UP000814128"/>
    </source>
</evidence>
<evidence type="ECO:0000313" key="1">
    <source>
        <dbReference type="EMBL" id="KAI0036378.1"/>
    </source>
</evidence>
<keyword evidence="2" id="KW-1185">Reference proteome</keyword>
<dbReference type="Proteomes" id="UP000814128">
    <property type="component" value="Unassembled WGS sequence"/>
</dbReference>
<proteinExistence type="predicted"/>
<comment type="caution">
    <text evidence="1">The sequence shown here is derived from an EMBL/GenBank/DDBJ whole genome shotgun (WGS) entry which is preliminary data.</text>
</comment>
<dbReference type="EMBL" id="MU273472">
    <property type="protein sequence ID" value="KAI0036378.1"/>
    <property type="molecule type" value="Genomic_DNA"/>
</dbReference>